<dbReference type="RefSeq" id="WP_208983267.1">
    <property type="nucleotide sequence ID" value="NZ_FRDM01000001.1"/>
</dbReference>
<feature type="region of interest" description="Disordered" evidence="1">
    <location>
        <begin position="1"/>
        <end position="22"/>
    </location>
</feature>
<evidence type="ECO:0000313" key="3">
    <source>
        <dbReference type="Proteomes" id="UP000184428"/>
    </source>
</evidence>
<dbReference type="AlphaFoldDB" id="A0A1M7RRI6"/>
<reference evidence="2 3" key="1">
    <citation type="submission" date="2016-12" db="EMBL/GenBank/DDBJ databases">
        <authorList>
            <person name="Song W.-J."/>
            <person name="Kurnit D.M."/>
        </authorList>
    </citation>
    <scope>NUCLEOTIDE SEQUENCE [LARGE SCALE GENOMIC DNA]</scope>
    <source>
        <strain evidence="2 3">DSM 43162</strain>
    </source>
</reference>
<sequence>MTTSVTALPSAHTAGPAPSPAVDHRTLLRTYEPVLWFTEGELFLPTAVAPYVAQCSLRAGGPDRGTAPLVPAGELALDRLGELGEQLRDRPLYLRYVQHPLMRAEVRAWRRQARPRLRGTARLAAVGVLARLVDVVLRLSLLVRGRVPRGLVAAAERLTSASAAPDGCPYYGRVVTDGGYTICQYWFFYAFNDWRSTFHGVNDHEADWEMVAVYLAGTGGQVSPAWVAASSHDHHGAVLRRRWDDPGLRREGDHPVVFPGAGSHSGAFVPGDYVISVEVPALRRARDAARRWLRRGPSTSKGFAIPFVDYARGDGVAVGPGTPARGGRS</sequence>
<dbReference type="Proteomes" id="UP000184428">
    <property type="component" value="Unassembled WGS sequence"/>
</dbReference>
<name>A0A1M7RRI6_9ACTN</name>
<dbReference type="EMBL" id="FRDM01000001">
    <property type="protein sequence ID" value="SHN48800.1"/>
    <property type="molecule type" value="Genomic_DNA"/>
</dbReference>
<dbReference type="PANTHER" id="PTHR48174:SF5">
    <property type="entry name" value="VACUOLAR PROTEIN SORTING-ASSOCIATED PROTEIN 62"/>
    <property type="match status" value="1"/>
</dbReference>
<accession>A0A1M7RRI6</accession>
<organism evidence="2 3">
    <name type="scientific">Geodermatophilus obscurus</name>
    <dbReference type="NCBI Taxonomy" id="1861"/>
    <lineage>
        <taxon>Bacteria</taxon>
        <taxon>Bacillati</taxon>
        <taxon>Actinomycetota</taxon>
        <taxon>Actinomycetes</taxon>
        <taxon>Geodermatophilales</taxon>
        <taxon>Geodermatophilaceae</taxon>
        <taxon>Geodermatophilus</taxon>
    </lineage>
</organism>
<evidence type="ECO:0000313" key="2">
    <source>
        <dbReference type="EMBL" id="SHN48800.1"/>
    </source>
</evidence>
<dbReference type="PANTHER" id="PTHR48174">
    <property type="entry name" value="DUF946 FAMILY PROTEIN"/>
    <property type="match status" value="1"/>
</dbReference>
<gene>
    <name evidence="2" type="ORF">SAMN05660350_00007</name>
</gene>
<protein>
    <submittedName>
        <fullName evidence="2">Uncharacterized protein</fullName>
    </submittedName>
</protein>
<proteinExistence type="predicted"/>
<evidence type="ECO:0000256" key="1">
    <source>
        <dbReference type="SAM" id="MobiDB-lite"/>
    </source>
</evidence>